<dbReference type="Pfam" id="PF10335">
    <property type="entry name" value="DUF294_C"/>
    <property type="match status" value="1"/>
</dbReference>
<protein>
    <submittedName>
        <fullName evidence="4">Uncharacterized protein</fullName>
    </submittedName>
</protein>
<dbReference type="InterPro" id="IPR043519">
    <property type="entry name" value="NT_sf"/>
</dbReference>
<dbReference type="Gene3D" id="3.30.460.10">
    <property type="entry name" value="Beta Polymerase, domain 2"/>
    <property type="match status" value="1"/>
</dbReference>
<evidence type="ECO:0000313" key="4">
    <source>
        <dbReference type="EMBL" id="SLM31506.1"/>
    </source>
</evidence>
<feature type="domain" description="Protein-PII uridylyltransferase N-terminal" evidence="2">
    <location>
        <begin position="76"/>
        <end position="224"/>
    </location>
</feature>
<dbReference type="AlphaFoldDB" id="A0A1W1HGD8"/>
<gene>
    <name evidence="4" type="ORF">MTBBW1_340058</name>
</gene>
<dbReference type="STRING" id="1246637.MTBBW1_340058"/>
<evidence type="ECO:0000256" key="1">
    <source>
        <dbReference type="SAM" id="MobiDB-lite"/>
    </source>
</evidence>
<dbReference type="GO" id="GO:0008773">
    <property type="term" value="F:[protein-PII] uridylyltransferase activity"/>
    <property type="evidence" value="ECO:0007669"/>
    <property type="project" value="InterPro"/>
</dbReference>
<feature type="domain" description="DUF294" evidence="3">
    <location>
        <begin position="265"/>
        <end position="406"/>
    </location>
</feature>
<dbReference type="CDD" id="cd05401">
    <property type="entry name" value="NT_GlnE_GlnD_like"/>
    <property type="match status" value="1"/>
</dbReference>
<accession>A0A1W1HGD8</accession>
<evidence type="ECO:0000313" key="5">
    <source>
        <dbReference type="Proteomes" id="UP000191931"/>
    </source>
</evidence>
<organism evidence="4 5">
    <name type="scientific">Desulfamplus magnetovallimortis</name>
    <dbReference type="NCBI Taxonomy" id="1246637"/>
    <lineage>
        <taxon>Bacteria</taxon>
        <taxon>Pseudomonadati</taxon>
        <taxon>Thermodesulfobacteriota</taxon>
        <taxon>Desulfobacteria</taxon>
        <taxon>Desulfobacterales</taxon>
        <taxon>Desulfobacteraceae</taxon>
        <taxon>Desulfamplus</taxon>
    </lineage>
</organism>
<dbReference type="OrthoDB" id="9808528at2"/>
<dbReference type="InterPro" id="IPR005105">
    <property type="entry name" value="GlnD_Uridyltrans_N"/>
</dbReference>
<feature type="region of interest" description="Disordered" evidence="1">
    <location>
        <begin position="1"/>
        <end position="60"/>
    </location>
</feature>
<feature type="compositionally biased region" description="Basic and acidic residues" evidence="1">
    <location>
        <begin position="1"/>
        <end position="14"/>
    </location>
</feature>
<dbReference type="Proteomes" id="UP000191931">
    <property type="component" value="Unassembled WGS sequence"/>
</dbReference>
<feature type="compositionally biased region" description="Polar residues" evidence="1">
    <location>
        <begin position="44"/>
        <end position="53"/>
    </location>
</feature>
<dbReference type="EMBL" id="FWEV01000268">
    <property type="protein sequence ID" value="SLM31506.1"/>
    <property type="molecule type" value="Genomic_DNA"/>
</dbReference>
<evidence type="ECO:0000259" key="2">
    <source>
        <dbReference type="Pfam" id="PF03445"/>
    </source>
</evidence>
<evidence type="ECO:0000259" key="3">
    <source>
        <dbReference type="Pfam" id="PF10335"/>
    </source>
</evidence>
<dbReference type="RefSeq" id="WP_080800301.1">
    <property type="nucleotide sequence ID" value="NZ_LT828541.1"/>
</dbReference>
<sequence>MVSYKYDQKNDVSKQKSLSLPDDNGENKTSRHYPPDLPHDNAVKKNSPSQPHTLSHDNDGKYSDLNLKDLCILSRRVDDELAMLLMDDAPLSVILKTLSEKHEALTRSVIMASEQEMADEGMGYPPLTYCWINMGSAARHEQTLRSDQDNAMIYADPEQKKDDTPDKKREVDRYFELLSKKIVNGLNSCGFALCRGDVMATNPKWRKSLTSWMESLENWSGSFDPEDTRSMTIFLDFRPVWGDFTLAEKLWEKIVHHCNESDMITHMLADDELKNSNPITLLGRIRTKRSGPFKDQVNLKTAGLVHIVNALRIYALKHNIKEASTLGRIEQLSSKKVISTEETTVLTSAFETLTMLRLTTNIRKIREDSLPDDFVYPSRLTPSQRASLKDALSSVHGIQKMLSRDFTLPWINFFS</sequence>
<dbReference type="InterPro" id="IPR018821">
    <property type="entry name" value="DUF294_put_nucleoTrafse_sb-bd"/>
</dbReference>
<reference evidence="4 5" key="1">
    <citation type="submission" date="2017-03" db="EMBL/GenBank/DDBJ databases">
        <authorList>
            <person name="Afonso C.L."/>
            <person name="Miller P.J."/>
            <person name="Scott M.A."/>
            <person name="Spackman E."/>
            <person name="Goraichik I."/>
            <person name="Dimitrov K.M."/>
            <person name="Suarez D.L."/>
            <person name="Swayne D.E."/>
        </authorList>
    </citation>
    <scope>NUCLEOTIDE SEQUENCE [LARGE SCALE GENOMIC DNA]</scope>
    <source>
        <strain evidence="4">PRJEB14757</strain>
    </source>
</reference>
<name>A0A1W1HGD8_9BACT</name>
<proteinExistence type="predicted"/>
<feature type="compositionally biased region" description="Basic and acidic residues" evidence="1">
    <location>
        <begin position="25"/>
        <end position="43"/>
    </location>
</feature>
<dbReference type="Pfam" id="PF03445">
    <property type="entry name" value="DUF294"/>
    <property type="match status" value="1"/>
</dbReference>
<keyword evidence="5" id="KW-1185">Reference proteome</keyword>